<dbReference type="GO" id="GO:0030313">
    <property type="term" value="C:cell envelope"/>
    <property type="evidence" value="ECO:0007669"/>
    <property type="project" value="UniProtKB-SubCell"/>
</dbReference>
<keyword evidence="4" id="KW-0812">Transmembrane</keyword>
<feature type="transmembrane region" description="Helical" evidence="4">
    <location>
        <begin position="18"/>
        <end position="39"/>
    </location>
</feature>
<dbReference type="EMBL" id="CP054139">
    <property type="protein sequence ID" value="QKJ30334.1"/>
    <property type="molecule type" value="Genomic_DNA"/>
</dbReference>
<keyword evidence="4" id="KW-0472">Membrane</keyword>
<accession>A0A7D4TNZ2</accession>
<dbReference type="Gene3D" id="1.10.287.470">
    <property type="entry name" value="Helix hairpin bin"/>
    <property type="match status" value="1"/>
</dbReference>
<feature type="coiled-coil region" evidence="3">
    <location>
        <begin position="176"/>
        <end position="228"/>
    </location>
</feature>
<evidence type="ECO:0000313" key="5">
    <source>
        <dbReference type="EMBL" id="QKJ30334.1"/>
    </source>
</evidence>
<dbReference type="Gene3D" id="2.40.30.170">
    <property type="match status" value="1"/>
</dbReference>
<reference evidence="5 6" key="1">
    <citation type="submission" date="2020-05" db="EMBL/GenBank/DDBJ databases">
        <title>Mucilaginibacter mali sp. nov.</title>
        <authorList>
            <person name="Kim H.S."/>
            <person name="Lee K.C."/>
            <person name="Suh M.K."/>
            <person name="Kim J.-S."/>
            <person name="Han K.-I."/>
            <person name="Eom M.K."/>
            <person name="Shin Y.K."/>
            <person name="Lee J.-S."/>
        </authorList>
    </citation>
    <scope>NUCLEOTIDE SEQUENCE [LARGE SCALE GENOMIC DNA]</scope>
    <source>
        <strain evidence="5 6">G2-14</strain>
    </source>
</reference>
<keyword evidence="6" id="KW-1185">Reference proteome</keyword>
<dbReference type="Gene3D" id="2.40.420.20">
    <property type="match status" value="1"/>
</dbReference>
<evidence type="ECO:0000256" key="1">
    <source>
        <dbReference type="ARBA" id="ARBA00004196"/>
    </source>
</evidence>
<proteinExistence type="predicted"/>
<dbReference type="PANTHER" id="PTHR32347">
    <property type="entry name" value="EFFLUX SYSTEM COMPONENT YKNX-RELATED"/>
    <property type="match status" value="1"/>
</dbReference>
<comment type="subcellular location">
    <subcellularLocation>
        <location evidence="1">Cell envelope</location>
    </subcellularLocation>
</comment>
<evidence type="ECO:0000256" key="4">
    <source>
        <dbReference type="SAM" id="Phobius"/>
    </source>
</evidence>
<sequence>MDKELAPEIITKRKNKNIIIGLTAVAVLAFSVWLLRGYLKSSIKRADITTAKVEIGNIENTVNASGEVLPEFEEVLTSPIAASIKSALMDAGSKVKPGQSIITLDKSATETEFAKLQFQLETKQNEISKLKLDLNKSFYDIKSNNDIKQLRIANLTDAVENAKRLFKAGGGTREGIEQAELNLKVAQLEKKQLENEIRNKQQTMQIEIKEAEIAAAIQKSDLNELQRKLNLANIVATRNGVVTYVNKNIGATVSTGEILARIADLSSFKVAGSIADNSLDQLRSGVPVIVRINDDQLRGVVTNVSPSVQNGVASFDIRLDERNSKLLRPNMKVDVFLVTATRSRVMRVANGPAFKGPSVQDIFIVRNGKAERRTVHIGLSNFDYVQILDGVQPGDVVITSDMSEYKNSTELTIKD</sequence>
<name>A0A7D4TNZ2_9SPHI</name>
<dbReference type="AlphaFoldDB" id="A0A7D4TNZ2"/>
<gene>
    <name evidence="5" type="ORF">HQ865_11385</name>
</gene>
<dbReference type="RefSeq" id="WP_173415015.1">
    <property type="nucleotide sequence ID" value="NZ_CP054139.1"/>
</dbReference>
<dbReference type="InterPro" id="IPR050465">
    <property type="entry name" value="UPF0194_transport"/>
</dbReference>
<protein>
    <submittedName>
        <fullName evidence="5">HlyD family efflux transporter periplasmic adaptor subunit</fullName>
    </submittedName>
</protein>
<dbReference type="Gene3D" id="2.40.50.100">
    <property type="match status" value="1"/>
</dbReference>
<dbReference type="Proteomes" id="UP000505355">
    <property type="component" value="Chromosome"/>
</dbReference>
<dbReference type="KEGG" id="mmab:HQ865_11385"/>
<evidence type="ECO:0000256" key="2">
    <source>
        <dbReference type="ARBA" id="ARBA00023054"/>
    </source>
</evidence>
<evidence type="ECO:0000256" key="3">
    <source>
        <dbReference type="SAM" id="Coils"/>
    </source>
</evidence>
<keyword evidence="2 3" id="KW-0175">Coiled coil</keyword>
<organism evidence="5 6">
    <name type="scientific">Mucilaginibacter mali</name>
    <dbReference type="NCBI Taxonomy" id="2740462"/>
    <lineage>
        <taxon>Bacteria</taxon>
        <taxon>Pseudomonadati</taxon>
        <taxon>Bacteroidota</taxon>
        <taxon>Sphingobacteriia</taxon>
        <taxon>Sphingobacteriales</taxon>
        <taxon>Sphingobacteriaceae</taxon>
        <taxon>Mucilaginibacter</taxon>
    </lineage>
</organism>
<keyword evidence="4" id="KW-1133">Transmembrane helix</keyword>
<dbReference type="SUPFAM" id="SSF111369">
    <property type="entry name" value="HlyD-like secretion proteins"/>
    <property type="match status" value="1"/>
</dbReference>
<dbReference type="PANTHER" id="PTHR32347:SF14">
    <property type="entry name" value="EFFLUX SYSTEM COMPONENT YKNX-RELATED"/>
    <property type="match status" value="1"/>
</dbReference>
<evidence type="ECO:0000313" key="6">
    <source>
        <dbReference type="Proteomes" id="UP000505355"/>
    </source>
</evidence>